<dbReference type="InterPro" id="IPR052942">
    <property type="entry name" value="LPS_cholinephosphotransferase"/>
</dbReference>
<evidence type="ECO:0000313" key="3">
    <source>
        <dbReference type="Proteomes" id="UP001197795"/>
    </source>
</evidence>
<dbReference type="AlphaFoldDB" id="A0AAE3D7V8"/>
<comment type="caution">
    <text evidence="2">The sequence shown here is derived from an EMBL/GenBank/DDBJ whole genome shotgun (WGS) entry which is preliminary data.</text>
</comment>
<name>A0AAE3D7V8_9FIRM</name>
<proteinExistence type="predicted"/>
<dbReference type="Pfam" id="PF04991">
    <property type="entry name" value="LicD"/>
    <property type="match status" value="1"/>
</dbReference>
<sequence length="274" mass="32336">MGRELSLREIQLISLEICKKVDMICNENNFRYYLYGGSLLGAVRHKGFIPWDDDIDIVMPRPDYEKFLAYMQENQEKIKPLKLYSFENNAKYPYMISRVSDERYILDVENEDDYGIGIFIDVYPWDGVGQTEEEVAERKGKAARNSSLFYLSTRQKCVKGNTKSIKKLLIKPAAFVVAKLLGKNYFEKKLSKMATKYKYDESRYVGCLVWGIDGVRGIYPIEWMEPYTKLQFEDAQFRVPKEWEKALSKLFRNYMELPPKKDRVPHHGYRAFER</sequence>
<dbReference type="Proteomes" id="UP001197795">
    <property type="component" value="Unassembled WGS sequence"/>
</dbReference>
<gene>
    <name evidence="2" type="ORF">LKD75_10060</name>
</gene>
<reference evidence="2 3" key="1">
    <citation type="submission" date="2021-10" db="EMBL/GenBank/DDBJ databases">
        <title>Anaerobic single-cell dispensing facilitates the cultivation of human gut bacteria.</title>
        <authorList>
            <person name="Afrizal A."/>
        </authorList>
    </citation>
    <scope>NUCLEOTIDE SEQUENCE [LARGE SCALE GENOMIC DNA]</scope>
    <source>
        <strain evidence="2 3">CLA-AA-H273</strain>
    </source>
</reference>
<keyword evidence="3" id="KW-1185">Reference proteome</keyword>
<organism evidence="2 3">
    <name type="scientific">Waltera acetigignens</name>
    <dbReference type="NCBI Taxonomy" id="2981769"/>
    <lineage>
        <taxon>Bacteria</taxon>
        <taxon>Bacillati</taxon>
        <taxon>Bacillota</taxon>
        <taxon>Clostridia</taxon>
        <taxon>Lachnospirales</taxon>
        <taxon>Lachnospiraceae</taxon>
        <taxon>Waltera</taxon>
    </lineage>
</organism>
<evidence type="ECO:0000259" key="1">
    <source>
        <dbReference type="Pfam" id="PF04991"/>
    </source>
</evidence>
<dbReference type="InterPro" id="IPR007074">
    <property type="entry name" value="LicD/FKTN/FKRP_NTP_transf"/>
</dbReference>
<protein>
    <submittedName>
        <fullName evidence="2">LicD family protein</fullName>
    </submittedName>
</protein>
<accession>A0AAE3D7V8</accession>
<evidence type="ECO:0000313" key="2">
    <source>
        <dbReference type="EMBL" id="MCC2119927.1"/>
    </source>
</evidence>
<dbReference type="PANTHER" id="PTHR43404">
    <property type="entry name" value="LIPOPOLYSACCHARIDE CHOLINEPHOSPHOTRANSFERASE LICD"/>
    <property type="match status" value="1"/>
</dbReference>
<dbReference type="RefSeq" id="WP_227733371.1">
    <property type="nucleotide sequence ID" value="NZ_JAJEPV010000022.1"/>
</dbReference>
<feature type="domain" description="LicD/FKTN/FKRP nucleotidyltransferase" evidence="1">
    <location>
        <begin position="25"/>
        <end position="251"/>
    </location>
</feature>
<dbReference type="GO" id="GO:0009100">
    <property type="term" value="P:glycoprotein metabolic process"/>
    <property type="evidence" value="ECO:0007669"/>
    <property type="project" value="UniProtKB-ARBA"/>
</dbReference>
<dbReference type="EMBL" id="JAJEPV010000022">
    <property type="protein sequence ID" value="MCC2119927.1"/>
    <property type="molecule type" value="Genomic_DNA"/>
</dbReference>
<dbReference type="PANTHER" id="PTHR43404:SF2">
    <property type="entry name" value="LIPOPOLYSACCHARIDE CHOLINEPHOSPHOTRANSFERASE LICD"/>
    <property type="match status" value="1"/>
</dbReference>